<evidence type="ECO:0000256" key="1">
    <source>
        <dbReference type="ARBA" id="ARBA00022908"/>
    </source>
</evidence>
<dbReference type="Proteomes" id="UP000028945">
    <property type="component" value="Chromosome"/>
</dbReference>
<sequence>MARYEIQPSGNWRVRGKVRGTWYSKTLPTKRECKEWWEKLEERLSEQRGERSYGKTLLQALERYAREVSIKKRGCRNEQIRIRKLIRDFPRLVATPLEDINIHDGHEWKNKRLAQGIKSSTLLKEYGLLSGVFRYCISEWFWLKEHPWQFLKLPQAPAHRQRIVRDEEIAIMCNALGYQADKPPLTTKARVACAMLFSLETGMRSGEICDLKWCDIKGRVAYIRQAKTDAGVRDVPLSLKAMEILKQLEPVTGEYDLVFKLYSPTRDALFRTAREKAGLSGFTFHDLRATACTRLSKKFTQLQLMKVMGHSDPRMLNVYYRESAEEMLDRLDS</sequence>
<dbReference type="InterPro" id="IPR011010">
    <property type="entry name" value="DNA_brk_join_enz"/>
</dbReference>
<dbReference type="InterPro" id="IPR002104">
    <property type="entry name" value="Integrase_catalytic"/>
</dbReference>
<dbReference type="InterPro" id="IPR013762">
    <property type="entry name" value="Integrase-like_cat_sf"/>
</dbReference>
<organism evidence="5 6">
    <name type="scientific">Basilea psittacipulmonis DSM 24701</name>
    <dbReference type="NCBI Taxonomy" id="1072685"/>
    <lineage>
        <taxon>Bacteria</taxon>
        <taxon>Pseudomonadati</taxon>
        <taxon>Pseudomonadota</taxon>
        <taxon>Betaproteobacteria</taxon>
        <taxon>Burkholderiales</taxon>
        <taxon>Alcaligenaceae</taxon>
        <taxon>Basilea</taxon>
    </lineage>
</organism>
<dbReference type="PANTHER" id="PTHR30349">
    <property type="entry name" value="PHAGE INTEGRASE-RELATED"/>
    <property type="match status" value="1"/>
</dbReference>
<dbReference type="KEGG" id="bpsi:IX83_07235"/>
<dbReference type="InterPro" id="IPR050090">
    <property type="entry name" value="Tyrosine_recombinase_XerCD"/>
</dbReference>
<dbReference type="Gene3D" id="1.10.443.10">
    <property type="entry name" value="Intergrase catalytic core"/>
    <property type="match status" value="1"/>
</dbReference>
<evidence type="ECO:0000256" key="3">
    <source>
        <dbReference type="ARBA" id="ARBA00023172"/>
    </source>
</evidence>
<dbReference type="GO" id="GO:0006310">
    <property type="term" value="P:DNA recombination"/>
    <property type="evidence" value="ECO:0007669"/>
    <property type="project" value="UniProtKB-KW"/>
</dbReference>
<evidence type="ECO:0000256" key="2">
    <source>
        <dbReference type="ARBA" id="ARBA00023125"/>
    </source>
</evidence>
<keyword evidence="3" id="KW-0233">DNA recombination</keyword>
<protein>
    <recommendedName>
        <fullName evidence="4">Tyr recombinase domain-containing protein</fullName>
    </recommendedName>
</protein>
<evidence type="ECO:0000259" key="4">
    <source>
        <dbReference type="PROSITE" id="PS51898"/>
    </source>
</evidence>
<dbReference type="SUPFAM" id="SSF56349">
    <property type="entry name" value="DNA breaking-rejoining enzymes"/>
    <property type="match status" value="1"/>
</dbReference>
<dbReference type="AlphaFoldDB" id="A0A077DE45"/>
<dbReference type="Pfam" id="PF00589">
    <property type="entry name" value="Phage_integrase"/>
    <property type="match status" value="1"/>
</dbReference>
<dbReference type="GO" id="GO:0015074">
    <property type="term" value="P:DNA integration"/>
    <property type="evidence" value="ECO:0007669"/>
    <property type="project" value="UniProtKB-KW"/>
</dbReference>
<reference evidence="5 6" key="1">
    <citation type="journal article" date="2014" name="BMC Genomics">
        <title>A genomic perspective on a new bacterial genus and species from the Alcaligenaceae family, Basilea psittacipulmonis.</title>
        <authorList>
            <person name="Whiteson K.L."/>
            <person name="Hernandez D."/>
            <person name="Lazarevic V."/>
            <person name="Gaia N."/>
            <person name="Farinelli L."/>
            <person name="Francois P."/>
            <person name="Pilo P."/>
            <person name="Frey J."/>
            <person name="Schrenzel J."/>
        </authorList>
    </citation>
    <scope>NUCLEOTIDE SEQUENCE [LARGE SCALE GENOMIC DNA]</scope>
    <source>
        <strain evidence="5 6">DSM 24701</strain>
    </source>
</reference>
<dbReference type="STRING" id="1072685.IX83_07235"/>
<keyword evidence="2" id="KW-0238">DNA-binding</keyword>
<dbReference type="eggNOG" id="COG0582">
    <property type="taxonomic scope" value="Bacteria"/>
</dbReference>
<dbReference type="OrthoDB" id="662444at2"/>
<dbReference type="GO" id="GO:0003677">
    <property type="term" value="F:DNA binding"/>
    <property type="evidence" value="ECO:0007669"/>
    <property type="project" value="UniProtKB-KW"/>
</dbReference>
<keyword evidence="6" id="KW-1185">Reference proteome</keyword>
<dbReference type="RefSeq" id="WP_038500721.1">
    <property type="nucleotide sequence ID" value="NZ_AFWK01000006.1"/>
</dbReference>
<dbReference type="EMBL" id="CP009238">
    <property type="protein sequence ID" value="AIL33120.1"/>
    <property type="molecule type" value="Genomic_DNA"/>
</dbReference>
<dbReference type="PANTHER" id="PTHR30349:SF94">
    <property type="entry name" value="INTEGRASE_RECOMBINASE HI_1414-RELATED"/>
    <property type="match status" value="1"/>
</dbReference>
<evidence type="ECO:0000313" key="5">
    <source>
        <dbReference type="EMBL" id="AIL33120.1"/>
    </source>
</evidence>
<dbReference type="Gene3D" id="1.10.150.130">
    <property type="match status" value="1"/>
</dbReference>
<proteinExistence type="predicted"/>
<dbReference type="CDD" id="cd00796">
    <property type="entry name" value="INT_Rci_Hp1_C"/>
    <property type="match status" value="1"/>
</dbReference>
<name>A0A077DE45_9BURK</name>
<feature type="domain" description="Tyr recombinase" evidence="4">
    <location>
        <begin position="158"/>
        <end position="333"/>
    </location>
</feature>
<accession>A0A077DE45</accession>
<dbReference type="InterPro" id="IPR010998">
    <property type="entry name" value="Integrase_recombinase_N"/>
</dbReference>
<dbReference type="HOGENOM" id="CLU_027562_32_1_4"/>
<evidence type="ECO:0000313" key="6">
    <source>
        <dbReference type="Proteomes" id="UP000028945"/>
    </source>
</evidence>
<gene>
    <name evidence="5" type="ORF">IX83_07235</name>
</gene>
<keyword evidence="1" id="KW-0229">DNA integration</keyword>
<dbReference type="PROSITE" id="PS51898">
    <property type="entry name" value="TYR_RECOMBINASE"/>
    <property type="match status" value="1"/>
</dbReference>